<dbReference type="Gene3D" id="1.10.340.70">
    <property type="match status" value="1"/>
</dbReference>
<dbReference type="AlphaFoldDB" id="A0A8B6HM12"/>
<dbReference type="PANTHER" id="PTHR47331">
    <property type="entry name" value="PHD-TYPE DOMAIN-CONTAINING PROTEIN"/>
    <property type="match status" value="1"/>
</dbReference>
<keyword evidence="5" id="KW-1185">Reference proteome</keyword>
<feature type="domain" description="Reverse transcriptase" evidence="2">
    <location>
        <begin position="56"/>
        <end position="181"/>
    </location>
</feature>
<organism evidence="4 5">
    <name type="scientific">Mytilus galloprovincialis</name>
    <name type="common">Mediterranean mussel</name>
    <dbReference type="NCBI Taxonomy" id="29158"/>
    <lineage>
        <taxon>Eukaryota</taxon>
        <taxon>Metazoa</taxon>
        <taxon>Spiralia</taxon>
        <taxon>Lophotrochozoa</taxon>
        <taxon>Mollusca</taxon>
        <taxon>Bivalvia</taxon>
        <taxon>Autobranchia</taxon>
        <taxon>Pteriomorphia</taxon>
        <taxon>Mytilida</taxon>
        <taxon>Mytiloidea</taxon>
        <taxon>Mytilidae</taxon>
        <taxon>Mytilinae</taxon>
        <taxon>Mytilus</taxon>
    </lineage>
</organism>
<feature type="region of interest" description="Disordered" evidence="1">
    <location>
        <begin position="1"/>
        <end position="22"/>
    </location>
</feature>
<name>A0A8B6HM12_MYTGA</name>
<sequence length="457" mass="52963">MHKQGSFHSASSRQKGFSHQPDTHSIYSICSCRANDSSPCLNDCLATYPPIMTDLTEILVRFRMYKYAVTADIEKAFLHIELDVDDRDVTRFYWLENPMDIESRWITYRLKVVLFGATCSPFMSSARLMKHFRDNPSTTSKELQRNLYVDNVLTSFTDKQSLLKFYTESRKLLSEAGFNLRSWNSNSTELQNVAGRDKIEYNDDIVKILGMNWDSLWMNGPQWILNRENWPTWTRKIEDCSTMVAVSDDNTDDESINTSSQTIPCIDIQRYRSLEKAIRVTAYVMRFIQNLRNSKDKRSIEFISVEERCKALKVLIVTVQQETFKDEIESLNSFSQKKVPLVRQLKLYTDKNGLLRCTGRIQNAPVKESTKYPLLLPTHHSLTSLIVMDAHTKTLHAGLNSTIAYIQQKYWVPRIRQCVTSQIRKCVQCIKLSGMPYSAPDPPPLPTDRVNYDYSFQ</sequence>
<evidence type="ECO:0000259" key="2">
    <source>
        <dbReference type="Pfam" id="PF00078"/>
    </source>
</evidence>
<dbReference type="SUPFAM" id="SSF56672">
    <property type="entry name" value="DNA/RNA polymerases"/>
    <property type="match status" value="1"/>
</dbReference>
<accession>A0A8B6HM12</accession>
<evidence type="ECO:0000256" key="1">
    <source>
        <dbReference type="SAM" id="MobiDB-lite"/>
    </source>
</evidence>
<evidence type="ECO:0000313" key="4">
    <source>
        <dbReference type="EMBL" id="VDI80946.1"/>
    </source>
</evidence>
<feature type="domain" description="Integrase zinc-binding" evidence="3">
    <location>
        <begin position="380"/>
        <end position="431"/>
    </location>
</feature>
<feature type="compositionally biased region" description="Polar residues" evidence="1">
    <location>
        <begin position="1"/>
        <end position="17"/>
    </location>
</feature>
<proteinExistence type="predicted"/>
<dbReference type="Gene3D" id="3.10.10.10">
    <property type="entry name" value="HIV Type 1 Reverse Transcriptase, subunit A, domain 1"/>
    <property type="match status" value="1"/>
</dbReference>
<evidence type="ECO:0000313" key="5">
    <source>
        <dbReference type="Proteomes" id="UP000596742"/>
    </source>
</evidence>
<dbReference type="InterPro" id="IPR000477">
    <property type="entry name" value="RT_dom"/>
</dbReference>
<evidence type="ECO:0008006" key="6">
    <source>
        <dbReference type="Google" id="ProtNLM"/>
    </source>
</evidence>
<dbReference type="Pfam" id="PF00078">
    <property type="entry name" value="RVT_1"/>
    <property type="match status" value="1"/>
</dbReference>
<dbReference type="Gene3D" id="3.30.70.270">
    <property type="match status" value="1"/>
</dbReference>
<evidence type="ECO:0000259" key="3">
    <source>
        <dbReference type="Pfam" id="PF17921"/>
    </source>
</evidence>
<dbReference type="Pfam" id="PF17921">
    <property type="entry name" value="Integrase_H2C2"/>
    <property type="match status" value="1"/>
</dbReference>
<dbReference type="OrthoDB" id="5985632at2759"/>
<dbReference type="InterPro" id="IPR041588">
    <property type="entry name" value="Integrase_H2C2"/>
</dbReference>
<reference evidence="4" key="1">
    <citation type="submission" date="2018-11" db="EMBL/GenBank/DDBJ databases">
        <authorList>
            <person name="Alioto T."/>
            <person name="Alioto T."/>
        </authorList>
    </citation>
    <scope>NUCLEOTIDE SEQUENCE</scope>
</reference>
<dbReference type="InterPro" id="IPR043128">
    <property type="entry name" value="Rev_trsase/Diguanyl_cyclase"/>
</dbReference>
<protein>
    <recommendedName>
        <fullName evidence="6">Integrase zinc-binding domain-containing protein</fullName>
    </recommendedName>
</protein>
<dbReference type="InterPro" id="IPR043502">
    <property type="entry name" value="DNA/RNA_pol_sf"/>
</dbReference>
<dbReference type="EMBL" id="UYJE01010212">
    <property type="protein sequence ID" value="VDI80946.1"/>
    <property type="molecule type" value="Genomic_DNA"/>
</dbReference>
<dbReference type="Proteomes" id="UP000596742">
    <property type="component" value="Unassembled WGS sequence"/>
</dbReference>
<gene>
    <name evidence="4" type="ORF">MGAL_10B045224</name>
</gene>
<comment type="caution">
    <text evidence="4">The sequence shown here is derived from an EMBL/GenBank/DDBJ whole genome shotgun (WGS) entry which is preliminary data.</text>
</comment>